<feature type="domain" description="Phosphoribosyltransferase" evidence="1">
    <location>
        <begin position="10"/>
        <end position="187"/>
    </location>
</feature>
<dbReference type="Gene3D" id="3.30.1310.20">
    <property type="entry name" value="PRTase-like"/>
    <property type="match status" value="1"/>
</dbReference>
<protein>
    <submittedName>
        <fullName evidence="2">Predicted phosphoribosyltransferase</fullName>
    </submittedName>
</protein>
<keyword evidence="3" id="KW-1185">Reference proteome</keyword>
<accession>A0A285NQC2</accession>
<evidence type="ECO:0000313" key="2">
    <source>
        <dbReference type="EMBL" id="SNZ11714.1"/>
    </source>
</evidence>
<dbReference type="InterPro" id="IPR000836">
    <property type="entry name" value="PRTase_dom"/>
</dbReference>
<dbReference type="SUPFAM" id="SSF53271">
    <property type="entry name" value="PRTase-like"/>
    <property type="match status" value="1"/>
</dbReference>
<keyword evidence="2" id="KW-0328">Glycosyltransferase</keyword>
<dbReference type="OrthoDB" id="9810066at2"/>
<dbReference type="InterPro" id="IPR029057">
    <property type="entry name" value="PRTase-like"/>
</dbReference>
<dbReference type="CDD" id="cd06223">
    <property type="entry name" value="PRTases_typeI"/>
    <property type="match status" value="1"/>
</dbReference>
<sequence>MFDDREEAGKLLGEELKNFIKDKENAVILAIPRGGVPVAYWVSKKTGIPFGMVVAKKVAFPEDPEAAIGAAAPDGTFVLSDYISESSPRVSTAIEKAVQEAREKLNKYLSGKEPDVEDKTVIIIDDGIATGYTAIVAGMYAKKKGARKVILAVPVCPSDSINKVKKIFDEVICYHKVDSIFFAVGAYYRDFHQVSDEELLYYLNKAKEEGLLYL</sequence>
<dbReference type="GO" id="GO:0016757">
    <property type="term" value="F:glycosyltransferase activity"/>
    <property type="evidence" value="ECO:0007669"/>
    <property type="project" value="UniProtKB-KW"/>
</dbReference>
<organism evidence="2 3">
    <name type="scientific">Persephonella hydrogeniphila</name>
    <dbReference type="NCBI Taxonomy" id="198703"/>
    <lineage>
        <taxon>Bacteria</taxon>
        <taxon>Pseudomonadati</taxon>
        <taxon>Aquificota</taxon>
        <taxon>Aquificia</taxon>
        <taxon>Aquificales</taxon>
        <taxon>Hydrogenothermaceae</taxon>
        <taxon>Persephonella</taxon>
    </lineage>
</organism>
<proteinExistence type="predicted"/>
<name>A0A285NQC2_9AQUI</name>
<dbReference type="RefSeq" id="WP_097001242.1">
    <property type="nucleotide sequence ID" value="NZ_OBEI01000016.1"/>
</dbReference>
<dbReference type="EMBL" id="OBEI01000016">
    <property type="protein sequence ID" value="SNZ11714.1"/>
    <property type="molecule type" value="Genomic_DNA"/>
</dbReference>
<dbReference type="Proteomes" id="UP000219036">
    <property type="component" value="Unassembled WGS sequence"/>
</dbReference>
<gene>
    <name evidence="2" type="ORF">SAMN06265182_2106</name>
</gene>
<reference evidence="3" key="1">
    <citation type="submission" date="2017-09" db="EMBL/GenBank/DDBJ databases">
        <authorList>
            <person name="Varghese N."/>
            <person name="Submissions S."/>
        </authorList>
    </citation>
    <scope>NUCLEOTIDE SEQUENCE [LARGE SCALE GENOMIC DNA]</scope>
    <source>
        <strain evidence="3">DSM 15103</strain>
    </source>
</reference>
<evidence type="ECO:0000259" key="1">
    <source>
        <dbReference type="Pfam" id="PF00156"/>
    </source>
</evidence>
<dbReference type="Gene3D" id="3.40.50.2020">
    <property type="match status" value="1"/>
</dbReference>
<evidence type="ECO:0000313" key="3">
    <source>
        <dbReference type="Proteomes" id="UP000219036"/>
    </source>
</evidence>
<keyword evidence="2" id="KW-0808">Transferase</keyword>
<dbReference type="Pfam" id="PF00156">
    <property type="entry name" value="Pribosyltran"/>
    <property type="match status" value="1"/>
</dbReference>
<dbReference type="AlphaFoldDB" id="A0A285NQC2"/>